<evidence type="ECO:0000256" key="1">
    <source>
        <dbReference type="ARBA" id="ARBA00001917"/>
    </source>
</evidence>
<evidence type="ECO:0000256" key="4">
    <source>
        <dbReference type="ARBA" id="ARBA00038054"/>
    </source>
</evidence>
<accession>A0AA37T2G6</accession>
<protein>
    <submittedName>
        <fullName evidence="6">Flavin reductase</fullName>
    </submittedName>
</protein>
<dbReference type="EMBL" id="BSPD01000027">
    <property type="protein sequence ID" value="GLS25223.1"/>
    <property type="molecule type" value="Genomic_DNA"/>
</dbReference>
<organism evidence="6 7">
    <name type="scientific">Marinibactrum halimedae</name>
    <dbReference type="NCBI Taxonomy" id="1444977"/>
    <lineage>
        <taxon>Bacteria</taxon>
        <taxon>Pseudomonadati</taxon>
        <taxon>Pseudomonadota</taxon>
        <taxon>Gammaproteobacteria</taxon>
        <taxon>Cellvibrionales</taxon>
        <taxon>Cellvibrionaceae</taxon>
        <taxon>Marinibactrum</taxon>
    </lineage>
</organism>
<proteinExistence type="inferred from homology"/>
<evidence type="ECO:0000313" key="6">
    <source>
        <dbReference type="EMBL" id="GLS25223.1"/>
    </source>
</evidence>
<name>A0AA37T2G6_9GAMM</name>
<dbReference type="Gene3D" id="2.30.110.10">
    <property type="entry name" value="Electron Transport, Fmn-binding Protein, Chain A"/>
    <property type="match status" value="1"/>
</dbReference>
<evidence type="ECO:0000313" key="7">
    <source>
        <dbReference type="Proteomes" id="UP001156870"/>
    </source>
</evidence>
<comment type="cofactor">
    <cofactor evidence="1">
        <name>FMN</name>
        <dbReference type="ChEBI" id="CHEBI:58210"/>
    </cofactor>
</comment>
<dbReference type="SUPFAM" id="SSF50475">
    <property type="entry name" value="FMN-binding split barrel"/>
    <property type="match status" value="1"/>
</dbReference>
<dbReference type="Proteomes" id="UP001156870">
    <property type="component" value="Unassembled WGS sequence"/>
</dbReference>
<dbReference type="Pfam" id="PF01613">
    <property type="entry name" value="Flavin_Reduct"/>
    <property type="match status" value="1"/>
</dbReference>
<dbReference type="PANTHER" id="PTHR33798:SF5">
    <property type="entry name" value="FLAVIN REDUCTASE LIKE DOMAIN-CONTAINING PROTEIN"/>
    <property type="match status" value="1"/>
</dbReference>
<dbReference type="InterPro" id="IPR012349">
    <property type="entry name" value="Split_barrel_FMN-bd"/>
</dbReference>
<evidence type="ECO:0000256" key="2">
    <source>
        <dbReference type="ARBA" id="ARBA00022630"/>
    </source>
</evidence>
<keyword evidence="7" id="KW-1185">Reference proteome</keyword>
<comment type="caution">
    <text evidence="6">The sequence shown here is derived from an EMBL/GenBank/DDBJ whole genome shotgun (WGS) entry which is preliminary data.</text>
</comment>
<dbReference type="InterPro" id="IPR002563">
    <property type="entry name" value="Flavin_Rdtase-like_dom"/>
</dbReference>
<dbReference type="GO" id="GO:0010181">
    <property type="term" value="F:FMN binding"/>
    <property type="evidence" value="ECO:0007669"/>
    <property type="project" value="InterPro"/>
</dbReference>
<reference evidence="6 7" key="1">
    <citation type="journal article" date="2014" name="Int. J. Syst. Evol. Microbiol.">
        <title>Complete genome sequence of Corynebacterium casei LMG S-19264T (=DSM 44701T), isolated from a smear-ripened cheese.</title>
        <authorList>
            <consortium name="US DOE Joint Genome Institute (JGI-PGF)"/>
            <person name="Walter F."/>
            <person name="Albersmeier A."/>
            <person name="Kalinowski J."/>
            <person name="Ruckert C."/>
        </authorList>
    </citation>
    <scope>NUCLEOTIDE SEQUENCE [LARGE SCALE GENOMIC DNA]</scope>
    <source>
        <strain evidence="6 7">NBRC 110095</strain>
    </source>
</reference>
<dbReference type="AlphaFoldDB" id="A0AA37T2G6"/>
<feature type="domain" description="Flavin reductase like" evidence="5">
    <location>
        <begin position="21"/>
        <end position="174"/>
    </location>
</feature>
<dbReference type="GO" id="GO:0016646">
    <property type="term" value="F:oxidoreductase activity, acting on the CH-NH group of donors, NAD or NADP as acceptor"/>
    <property type="evidence" value="ECO:0007669"/>
    <property type="project" value="UniProtKB-ARBA"/>
</dbReference>
<keyword evidence="2" id="KW-0285">Flavoprotein</keyword>
<keyword evidence="3" id="KW-0288">FMN</keyword>
<evidence type="ECO:0000259" key="5">
    <source>
        <dbReference type="SMART" id="SM00903"/>
    </source>
</evidence>
<comment type="similarity">
    <text evidence="4">Belongs to the flavoredoxin family.</text>
</comment>
<sequence>MHLIPENSENHDIYRVLIAAVSPRPIAWVSSHSDAGTLNLAPYSFFNVVSVNPAILAFAPITKPDGSQKDTLNNIRSTKEFVVNIVSRDQVNAMNTTSVNAPENVNEFDIAGLTPEESHLVRVPRVAEAQINFECSLHECISFGTHPGAGNLVLGKVKCINIKDRLYQNGRIDQEALNVVGRMAGNDYVGIGDKFDIERPEW</sequence>
<dbReference type="PANTHER" id="PTHR33798">
    <property type="entry name" value="FLAVOPROTEIN OXYGENASE"/>
    <property type="match status" value="1"/>
</dbReference>
<gene>
    <name evidence="6" type="ORF">GCM10007877_09370</name>
</gene>
<dbReference type="RefSeq" id="WP_232594513.1">
    <property type="nucleotide sequence ID" value="NZ_BSPD01000027.1"/>
</dbReference>
<dbReference type="SMART" id="SM00903">
    <property type="entry name" value="Flavin_Reduct"/>
    <property type="match status" value="1"/>
</dbReference>
<evidence type="ECO:0000256" key="3">
    <source>
        <dbReference type="ARBA" id="ARBA00022643"/>
    </source>
</evidence>